<dbReference type="NCBIfam" id="NF037970">
    <property type="entry name" value="vanZ_1"/>
    <property type="match status" value="1"/>
</dbReference>
<evidence type="ECO:0000259" key="2">
    <source>
        <dbReference type="Pfam" id="PF04892"/>
    </source>
</evidence>
<organism evidence="3 4">
    <name type="scientific">Candidatus Roizmanbacteria bacterium RIFCSPLOWO2_01_FULL_40_42</name>
    <dbReference type="NCBI Taxonomy" id="1802066"/>
    <lineage>
        <taxon>Bacteria</taxon>
        <taxon>Candidatus Roizmaniibacteriota</taxon>
    </lineage>
</organism>
<dbReference type="InterPro" id="IPR006976">
    <property type="entry name" value="VanZ-like"/>
</dbReference>
<gene>
    <name evidence="3" type="ORF">A3B50_00090</name>
</gene>
<dbReference type="Pfam" id="PF04892">
    <property type="entry name" value="VanZ"/>
    <property type="match status" value="1"/>
</dbReference>
<feature type="domain" description="VanZ-like" evidence="2">
    <location>
        <begin position="13"/>
        <end position="114"/>
    </location>
</feature>
<name>A0A1F7J3I6_9BACT</name>
<evidence type="ECO:0000313" key="3">
    <source>
        <dbReference type="EMBL" id="OGK50172.1"/>
    </source>
</evidence>
<feature type="transmembrane region" description="Helical" evidence="1">
    <location>
        <begin position="36"/>
        <end position="58"/>
    </location>
</feature>
<keyword evidence="1" id="KW-1133">Transmembrane helix</keyword>
<feature type="transmembrane region" description="Helical" evidence="1">
    <location>
        <begin position="98"/>
        <end position="115"/>
    </location>
</feature>
<comment type="caution">
    <text evidence="3">The sequence shown here is derived from an EMBL/GenBank/DDBJ whole genome shotgun (WGS) entry which is preliminary data.</text>
</comment>
<feature type="transmembrane region" description="Helical" evidence="1">
    <location>
        <begin position="65"/>
        <end position="83"/>
    </location>
</feature>
<keyword evidence="1" id="KW-0812">Transmembrane</keyword>
<reference evidence="3 4" key="1">
    <citation type="journal article" date="2016" name="Nat. Commun.">
        <title>Thousands of microbial genomes shed light on interconnected biogeochemical processes in an aquifer system.</title>
        <authorList>
            <person name="Anantharaman K."/>
            <person name="Brown C.T."/>
            <person name="Hug L.A."/>
            <person name="Sharon I."/>
            <person name="Castelle C.J."/>
            <person name="Probst A.J."/>
            <person name="Thomas B.C."/>
            <person name="Singh A."/>
            <person name="Wilkins M.J."/>
            <person name="Karaoz U."/>
            <person name="Brodie E.L."/>
            <person name="Williams K.H."/>
            <person name="Hubbard S.S."/>
            <person name="Banfield J.F."/>
        </authorList>
    </citation>
    <scope>NUCLEOTIDE SEQUENCE [LARGE SCALE GENOMIC DNA]</scope>
</reference>
<keyword evidence="1" id="KW-0472">Membrane</keyword>
<dbReference type="Proteomes" id="UP000178558">
    <property type="component" value="Unassembled WGS sequence"/>
</dbReference>
<proteinExistence type="predicted"/>
<evidence type="ECO:0000256" key="1">
    <source>
        <dbReference type="SAM" id="Phobius"/>
    </source>
</evidence>
<sequence length="125" mass="14603">MTLKKLVYSWGPVLIWMGLIFYFSSRPSVSVSEEDVVNFVFFKLLHMVEYGILFFLLFRAFSNKNIALNLIYAFLIAALYGISDEIHQTFIPTREGKLRDVFIDTLGIAIMYIYMTRRNILSKKV</sequence>
<feature type="transmembrane region" description="Helical" evidence="1">
    <location>
        <begin position="7"/>
        <end position="24"/>
    </location>
</feature>
<dbReference type="AlphaFoldDB" id="A0A1F7J3I6"/>
<accession>A0A1F7J3I6</accession>
<evidence type="ECO:0000313" key="4">
    <source>
        <dbReference type="Proteomes" id="UP000178558"/>
    </source>
</evidence>
<protein>
    <recommendedName>
        <fullName evidence="2">VanZ-like domain-containing protein</fullName>
    </recommendedName>
</protein>
<dbReference type="EMBL" id="MGAQ01000020">
    <property type="protein sequence ID" value="OGK50172.1"/>
    <property type="molecule type" value="Genomic_DNA"/>
</dbReference>